<accession>A0A4Q4QXC6</accession>
<dbReference type="OrthoDB" id="2519291at2759"/>
<gene>
    <name evidence="3" type="ORF">AA0113_g10022</name>
</gene>
<proteinExistence type="inferred from homology"/>
<comment type="caution">
    <text evidence="3">The sequence shown here is derived from an EMBL/GenBank/DDBJ whole genome shotgun (WGS) entry which is preliminary data.</text>
</comment>
<organism evidence="3 4">
    <name type="scientific">Alternaria arborescens</name>
    <dbReference type="NCBI Taxonomy" id="156630"/>
    <lineage>
        <taxon>Eukaryota</taxon>
        <taxon>Fungi</taxon>
        <taxon>Dikarya</taxon>
        <taxon>Ascomycota</taxon>
        <taxon>Pezizomycotina</taxon>
        <taxon>Dothideomycetes</taxon>
        <taxon>Pleosporomycetidae</taxon>
        <taxon>Pleosporales</taxon>
        <taxon>Pleosporineae</taxon>
        <taxon>Pleosporaceae</taxon>
        <taxon>Alternaria</taxon>
        <taxon>Alternaria sect. Alternaria</taxon>
    </lineage>
</organism>
<dbReference type="Gene3D" id="3.30.70.100">
    <property type="match status" value="1"/>
</dbReference>
<name>A0A4Q4QXC6_9PLEO</name>
<comment type="similarity">
    <text evidence="1">Belongs to the tpcK family.</text>
</comment>
<keyword evidence="4" id="KW-1185">Reference proteome</keyword>
<dbReference type="SUPFAM" id="SSF54909">
    <property type="entry name" value="Dimeric alpha+beta barrel"/>
    <property type="match status" value="1"/>
</dbReference>
<dbReference type="AlphaFoldDB" id="A0A4Q4QXC6"/>
<evidence type="ECO:0000256" key="1">
    <source>
        <dbReference type="ARBA" id="ARBA00005986"/>
    </source>
</evidence>
<dbReference type="EMBL" id="PEJP01000049">
    <property type="protein sequence ID" value="RYO48391.1"/>
    <property type="molecule type" value="Genomic_DNA"/>
</dbReference>
<dbReference type="InterPro" id="IPR011008">
    <property type="entry name" value="Dimeric_a/b-barrel"/>
</dbReference>
<dbReference type="GO" id="GO:0016491">
    <property type="term" value="F:oxidoreductase activity"/>
    <property type="evidence" value="ECO:0007669"/>
    <property type="project" value="InterPro"/>
</dbReference>
<evidence type="ECO:0000259" key="2">
    <source>
        <dbReference type="Pfam" id="PF07110"/>
    </source>
</evidence>
<evidence type="ECO:0000313" key="3">
    <source>
        <dbReference type="EMBL" id="RYO48391.1"/>
    </source>
</evidence>
<evidence type="ECO:0000313" key="4">
    <source>
        <dbReference type="Proteomes" id="UP000293823"/>
    </source>
</evidence>
<sequence length="162" mass="18462">MPISVIYFYLRRPDVTPEHFRSYMEETHVPLIKEVFEMHPPQSLRLRYIARVKTGAGDRLGAVTSSRGRADPDAPVVLVGSPEDVDWDAIGEMVFRDELHVQQCLAVMNGPGGQRIKEDEETIAITEKTRLEVDGILGYVNETKHNGHWLLSEECAIYYQYS</sequence>
<dbReference type="Proteomes" id="UP000293823">
    <property type="component" value="Unassembled WGS sequence"/>
</dbReference>
<dbReference type="Pfam" id="PF07110">
    <property type="entry name" value="EthD"/>
    <property type="match status" value="1"/>
</dbReference>
<dbReference type="InterPro" id="IPR009799">
    <property type="entry name" value="EthD_dom"/>
</dbReference>
<feature type="domain" description="EthD" evidence="2">
    <location>
        <begin position="12"/>
        <end position="123"/>
    </location>
</feature>
<reference evidence="4" key="1">
    <citation type="journal article" date="2019" name="bioRxiv">
        <title>Genomics, evolutionary history and diagnostics of the Alternaria alternata species group including apple and Asian pear pathotypes.</title>
        <authorList>
            <person name="Armitage A.D."/>
            <person name="Cockerton H.M."/>
            <person name="Sreenivasaprasad S."/>
            <person name="Woodhall J.W."/>
            <person name="Lane C.R."/>
            <person name="Harrison R.J."/>
            <person name="Clarkson J.P."/>
        </authorList>
    </citation>
    <scope>NUCLEOTIDE SEQUENCE [LARGE SCALE GENOMIC DNA]</scope>
    <source>
        <strain evidence="4">RGR 97.0016</strain>
    </source>
</reference>
<protein>
    <recommendedName>
        <fullName evidence="2">EthD domain-containing protein</fullName>
    </recommendedName>
</protein>